<dbReference type="AlphaFoldDB" id="A0AAE1AXC9"/>
<dbReference type="Proteomes" id="UP001283361">
    <property type="component" value="Unassembled WGS sequence"/>
</dbReference>
<comment type="caution">
    <text evidence="1">The sequence shown here is derived from an EMBL/GenBank/DDBJ whole genome shotgun (WGS) entry which is preliminary data.</text>
</comment>
<protein>
    <submittedName>
        <fullName evidence="1">Uncharacterized protein</fullName>
    </submittedName>
</protein>
<keyword evidence="2" id="KW-1185">Reference proteome</keyword>
<name>A0AAE1AXC9_9GAST</name>
<gene>
    <name evidence="1" type="ORF">RRG08_045465</name>
</gene>
<proteinExistence type="predicted"/>
<reference evidence="1" key="1">
    <citation type="journal article" date="2023" name="G3 (Bethesda)">
        <title>A reference genome for the long-term kleptoplast-retaining sea slug Elysia crispata morphotype clarki.</title>
        <authorList>
            <person name="Eastman K.E."/>
            <person name="Pendleton A.L."/>
            <person name="Shaikh M.A."/>
            <person name="Suttiyut T."/>
            <person name="Ogas R."/>
            <person name="Tomko P."/>
            <person name="Gavelis G."/>
            <person name="Widhalm J.R."/>
            <person name="Wisecaver J.H."/>
        </authorList>
    </citation>
    <scope>NUCLEOTIDE SEQUENCE</scope>
    <source>
        <strain evidence="1">ECLA1</strain>
    </source>
</reference>
<sequence>MASSALRISRKVEVVGFASASIIYTCGVTSASLRDQLIGFSPVHPERQSQRLMERQTMKVILEIVEKSRKG</sequence>
<accession>A0AAE1AXC9</accession>
<evidence type="ECO:0000313" key="2">
    <source>
        <dbReference type="Proteomes" id="UP001283361"/>
    </source>
</evidence>
<evidence type="ECO:0000313" key="1">
    <source>
        <dbReference type="EMBL" id="KAK3795475.1"/>
    </source>
</evidence>
<dbReference type="EMBL" id="JAWDGP010001056">
    <property type="protein sequence ID" value="KAK3795475.1"/>
    <property type="molecule type" value="Genomic_DNA"/>
</dbReference>
<organism evidence="1 2">
    <name type="scientific">Elysia crispata</name>
    <name type="common">lettuce slug</name>
    <dbReference type="NCBI Taxonomy" id="231223"/>
    <lineage>
        <taxon>Eukaryota</taxon>
        <taxon>Metazoa</taxon>
        <taxon>Spiralia</taxon>
        <taxon>Lophotrochozoa</taxon>
        <taxon>Mollusca</taxon>
        <taxon>Gastropoda</taxon>
        <taxon>Heterobranchia</taxon>
        <taxon>Euthyneura</taxon>
        <taxon>Panpulmonata</taxon>
        <taxon>Sacoglossa</taxon>
        <taxon>Placobranchoidea</taxon>
        <taxon>Plakobranchidae</taxon>
        <taxon>Elysia</taxon>
    </lineage>
</organism>